<sequence length="217" mass="24319">MKIVGLTGGISSGKSTVTRIFTSDAKTAPAVIDLDVIARQVVARGTPAYDKILRHFKDPEGGSLIEEATGEIDRKRLGALIFADPLQRKKLQAITHRPIFIEMAKQLLWHFIRGTDLVILDAPLLYEAGLHRLTSSVVVVYAPDDVQLKRLMKRDNIDEKEARQKIQAQMPLDKKRERADFVIDNSGDLKDTEQQAQSLLLLLRSQESLFATRALHV</sequence>
<proteinExistence type="inferred from homology"/>
<keyword evidence="2" id="KW-0067">ATP-binding</keyword>
<dbReference type="KEGG" id="acan:ACA1_390770"/>
<dbReference type="RefSeq" id="XP_004336753.1">
    <property type="nucleotide sequence ID" value="XM_004336705.1"/>
</dbReference>
<dbReference type="GO" id="GO:0005524">
    <property type="term" value="F:ATP binding"/>
    <property type="evidence" value="ECO:0007669"/>
    <property type="project" value="UniProtKB-KW"/>
</dbReference>
<dbReference type="PANTHER" id="PTHR10695">
    <property type="entry name" value="DEPHOSPHO-COA KINASE-RELATED"/>
    <property type="match status" value="1"/>
</dbReference>
<evidence type="ECO:0000256" key="2">
    <source>
        <dbReference type="ARBA" id="ARBA00022840"/>
    </source>
</evidence>
<reference evidence="3 4" key="1">
    <citation type="journal article" date="2013" name="Genome Biol.">
        <title>Genome of Acanthamoeba castellanii highlights extensive lateral gene transfer and early evolution of tyrosine kinase signaling.</title>
        <authorList>
            <person name="Clarke M."/>
            <person name="Lohan A.J."/>
            <person name="Liu B."/>
            <person name="Lagkouvardos I."/>
            <person name="Roy S."/>
            <person name="Zafar N."/>
            <person name="Bertelli C."/>
            <person name="Schilde C."/>
            <person name="Kianianmomeni A."/>
            <person name="Burglin T.R."/>
            <person name="Frech C."/>
            <person name="Turcotte B."/>
            <person name="Kopec K.O."/>
            <person name="Synnott J.M."/>
            <person name="Choo C."/>
            <person name="Paponov I."/>
            <person name="Finkler A."/>
            <person name="Soon Heng Tan C."/>
            <person name="Hutchins A.P."/>
            <person name="Weinmeier T."/>
            <person name="Rattei T."/>
            <person name="Chu J.S."/>
            <person name="Gimenez G."/>
            <person name="Irimia M."/>
            <person name="Rigden D.J."/>
            <person name="Fitzpatrick D.A."/>
            <person name="Lorenzo-Morales J."/>
            <person name="Bateman A."/>
            <person name="Chiu C.H."/>
            <person name="Tang P."/>
            <person name="Hegemann P."/>
            <person name="Fromm H."/>
            <person name="Raoult D."/>
            <person name="Greub G."/>
            <person name="Miranda-Saavedra D."/>
            <person name="Chen N."/>
            <person name="Nash P."/>
            <person name="Ginger M.L."/>
            <person name="Horn M."/>
            <person name="Schaap P."/>
            <person name="Caler L."/>
            <person name="Loftus B."/>
        </authorList>
    </citation>
    <scope>NUCLEOTIDE SEQUENCE [LARGE SCALE GENOMIC DNA]</scope>
    <source>
        <strain evidence="3 4">Neff</strain>
    </source>
</reference>
<dbReference type="InterPro" id="IPR027417">
    <property type="entry name" value="P-loop_NTPase"/>
</dbReference>
<dbReference type="CDD" id="cd02022">
    <property type="entry name" value="DPCK"/>
    <property type="match status" value="1"/>
</dbReference>
<dbReference type="AlphaFoldDB" id="L8GP39"/>
<dbReference type="GO" id="GO:0004140">
    <property type="term" value="F:dephospho-CoA kinase activity"/>
    <property type="evidence" value="ECO:0007669"/>
    <property type="project" value="InterPro"/>
</dbReference>
<gene>
    <name evidence="3" type="ORF">ACA1_390770</name>
</gene>
<dbReference type="VEuPathDB" id="AmoebaDB:ACA1_390770"/>
<dbReference type="HAMAP" id="MF_00376">
    <property type="entry name" value="Dephospho_CoA_kinase"/>
    <property type="match status" value="1"/>
</dbReference>
<dbReference type="GO" id="GO:0015937">
    <property type="term" value="P:coenzyme A biosynthetic process"/>
    <property type="evidence" value="ECO:0007669"/>
    <property type="project" value="InterPro"/>
</dbReference>
<dbReference type="GeneID" id="14915374"/>
<dbReference type="OrthoDB" id="247245at2759"/>
<accession>L8GP39</accession>
<dbReference type="PANTHER" id="PTHR10695:SF46">
    <property type="entry name" value="BIFUNCTIONAL COENZYME A SYNTHASE-RELATED"/>
    <property type="match status" value="1"/>
</dbReference>
<keyword evidence="4" id="KW-1185">Reference proteome</keyword>
<protein>
    <submittedName>
        <fullName evidence="3">DephosphoCoA kinase</fullName>
    </submittedName>
</protein>
<dbReference type="NCBIfam" id="TIGR00152">
    <property type="entry name" value="dephospho-CoA kinase"/>
    <property type="match status" value="1"/>
</dbReference>
<dbReference type="Pfam" id="PF01121">
    <property type="entry name" value="CoaE"/>
    <property type="match status" value="1"/>
</dbReference>
<dbReference type="InterPro" id="IPR001977">
    <property type="entry name" value="Depp_CoAkinase"/>
</dbReference>
<evidence type="ECO:0000313" key="4">
    <source>
        <dbReference type="Proteomes" id="UP000011083"/>
    </source>
</evidence>
<name>L8GP39_ACACF</name>
<evidence type="ECO:0000313" key="3">
    <source>
        <dbReference type="EMBL" id="ELR14740.1"/>
    </source>
</evidence>
<keyword evidence="3" id="KW-0808">Transferase</keyword>
<dbReference type="PROSITE" id="PS51219">
    <property type="entry name" value="DPCK"/>
    <property type="match status" value="1"/>
</dbReference>
<dbReference type="OMA" id="CQMDIEQ"/>
<keyword evidence="3" id="KW-0418">Kinase</keyword>
<organism evidence="3 4">
    <name type="scientific">Acanthamoeba castellanii (strain ATCC 30010 / Neff)</name>
    <dbReference type="NCBI Taxonomy" id="1257118"/>
    <lineage>
        <taxon>Eukaryota</taxon>
        <taxon>Amoebozoa</taxon>
        <taxon>Discosea</taxon>
        <taxon>Longamoebia</taxon>
        <taxon>Centramoebida</taxon>
        <taxon>Acanthamoebidae</taxon>
        <taxon>Acanthamoeba</taxon>
    </lineage>
</organism>
<dbReference type="Gene3D" id="3.40.50.300">
    <property type="entry name" value="P-loop containing nucleotide triphosphate hydrolases"/>
    <property type="match status" value="1"/>
</dbReference>
<evidence type="ECO:0000256" key="1">
    <source>
        <dbReference type="ARBA" id="ARBA00022741"/>
    </source>
</evidence>
<dbReference type="EMBL" id="KB008044">
    <property type="protein sequence ID" value="ELR14740.1"/>
    <property type="molecule type" value="Genomic_DNA"/>
</dbReference>
<dbReference type="Proteomes" id="UP000011083">
    <property type="component" value="Unassembled WGS sequence"/>
</dbReference>
<dbReference type="SUPFAM" id="SSF52540">
    <property type="entry name" value="P-loop containing nucleoside triphosphate hydrolases"/>
    <property type="match status" value="1"/>
</dbReference>
<keyword evidence="1" id="KW-0547">Nucleotide-binding</keyword>
<dbReference type="STRING" id="1257118.L8GP39"/>